<evidence type="ECO:0000256" key="1">
    <source>
        <dbReference type="SAM" id="Phobius"/>
    </source>
</evidence>
<evidence type="ECO:0000313" key="4">
    <source>
        <dbReference type="Proteomes" id="UP000000662"/>
    </source>
</evidence>
<proteinExistence type="predicted"/>
<feature type="transmembrane region" description="Helical" evidence="1">
    <location>
        <begin position="113"/>
        <end position="137"/>
    </location>
</feature>
<feature type="transmembrane region" description="Helical" evidence="1">
    <location>
        <begin position="333"/>
        <end position="354"/>
    </location>
</feature>
<feature type="transmembrane region" description="Helical" evidence="1">
    <location>
        <begin position="73"/>
        <end position="93"/>
    </location>
</feature>
<keyword evidence="4" id="KW-1185">Reference proteome</keyword>
<feature type="transmembrane region" description="Helical" evidence="1">
    <location>
        <begin position="251"/>
        <end position="270"/>
    </location>
</feature>
<organism evidence="3 4">
    <name type="scientific">Burkholderia ambifaria (strain ATCC BAA-244 / DSM 16087 / CCUG 44356 / LMG 19182 / AMMD)</name>
    <name type="common">Burkholderia cepacia (strain AMMD)</name>
    <dbReference type="NCBI Taxonomy" id="339670"/>
    <lineage>
        <taxon>Bacteria</taxon>
        <taxon>Pseudomonadati</taxon>
        <taxon>Pseudomonadota</taxon>
        <taxon>Betaproteobacteria</taxon>
        <taxon>Burkholderiales</taxon>
        <taxon>Burkholderiaceae</taxon>
        <taxon>Burkholderia</taxon>
        <taxon>Burkholderia cepacia complex</taxon>
    </lineage>
</organism>
<dbReference type="GO" id="GO:0000271">
    <property type="term" value="P:polysaccharide biosynthetic process"/>
    <property type="evidence" value="ECO:0007669"/>
    <property type="project" value="TreeGrafter"/>
</dbReference>
<dbReference type="EMBL" id="CP000440">
    <property type="protein sequence ID" value="ABI87028.1"/>
    <property type="molecule type" value="Genomic_DNA"/>
</dbReference>
<dbReference type="Proteomes" id="UP000000662">
    <property type="component" value="Chromosome 1"/>
</dbReference>
<dbReference type="AlphaFoldDB" id="Q0BFP5"/>
<name>Q0BFP5_BURCM</name>
<dbReference type="GO" id="GO:0016747">
    <property type="term" value="F:acyltransferase activity, transferring groups other than amino-acyl groups"/>
    <property type="evidence" value="ECO:0007669"/>
    <property type="project" value="InterPro"/>
</dbReference>
<gene>
    <name evidence="3" type="ordered locus">Bamb_1470</name>
</gene>
<dbReference type="eggNOG" id="COG1835">
    <property type="taxonomic scope" value="Bacteria"/>
</dbReference>
<keyword evidence="3" id="KW-0012">Acyltransferase</keyword>
<evidence type="ECO:0000259" key="2">
    <source>
        <dbReference type="Pfam" id="PF01757"/>
    </source>
</evidence>
<dbReference type="KEGG" id="bam:Bamb_1470"/>
<dbReference type="InterPro" id="IPR002656">
    <property type="entry name" value="Acyl_transf_3_dom"/>
</dbReference>
<accession>Q0BFP5</accession>
<keyword evidence="1" id="KW-0812">Transmembrane</keyword>
<reference evidence="3" key="1">
    <citation type="submission" date="2009-01" db="EMBL/GenBank/DDBJ databases">
        <title>Complete sequence of Chromosome 1 of Burkholderia cepacia AMMD.</title>
        <authorList>
            <consortium name="US DOE Joint Genome Institute"/>
            <person name="Copeland A."/>
            <person name="Lucas S."/>
            <person name="Lapidus A."/>
            <person name="Barry K."/>
            <person name="Detter J.C."/>
            <person name="Glavina del Rio T."/>
            <person name="Hammon N."/>
            <person name="Israni S."/>
            <person name="Pitluck S."/>
            <person name="Bruce D."/>
            <person name="Chain P."/>
            <person name="Malfatti S."/>
            <person name="Shin M."/>
            <person name="Vergez L."/>
            <person name="Schmutz J."/>
            <person name="Larimer F."/>
            <person name="Land M."/>
            <person name="Hauser L."/>
            <person name="Kyrpides N."/>
            <person name="Kim E."/>
            <person name="Parke J."/>
            <person name="Coenye T."/>
            <person name="Konstantinidis K."/>
            <person name="Ramette A."/>
            <person name="Tiedje J."/>
            <person name="Richardson P."/>
        </authorList>
    </citation>
    <scope>NUCLEOTIDE SEQUENCE [LARGE SCALE GENOMIC DNA]</scope>
    <source>
        <strain evidence="3">AMMD</strain>
    </source>
</reference>
<feature type="transmembrane region" description="Helical" evidence="1">
    <location>
        <begin position="305"/>
        <end position="327"/>
    </location>
</feature>
<keyword evidence="1" id="KW-0472">Membrane</keyword>
<sequence>MGLTGSRSTVSRPHQRLNHSLGFCYPAAQDQIMSPNNQNAFTALRLLAAYAVIITHSYVVLGLGSDWLEQHGFPQFSELGVNAFFAISGYLVCKSLQRNPNPLAYLRNRALRIFPGLAVLILLTIFVAGPIMTHMWLPEWLEYLTNLTLYNSVPTLPHFFATTPIPVINGSLWTLPLEVTCYLILLGVSWAGALNWKGMLLMLAGFYVALMGDLLWQGNMLAGVSTFQLARLGIYFWGGAFIATITLPRSWGLWVAAVVVALAPFYLFAADHDWKIKAYAFNLLLPFIVIFAAERLPKLAFLNRFDISYGVYIYAFLVQQMLVWHFGTSLHPTSLTMLTIVIVTPIAAVSWFLIEKPALALKNGFVGSRRKATQTA</sequence>
<dbReference type="PANTHER" id="PTHR23028:SF53">
    <property type="entry name" value="ACYL_TRANSF_3 DOMAIN-CONTAINING PROTEIN"/>
    <property type="match status" value="1"/>
</dbReference>
<feature type="transmembrane region" description="Helical" evidence="1">
    <location>
        <begin position="43"/>
        <end position="61"/>
    </location>
</feature>
<dbReference type="InterPro" id="IPR050879">
    <property type="entry name" value="Acyltransferase_3"/>
</dbReference>
<dbReference type="GO" id="GO:0016020">
    <property type="term" value="C:membrane"/>
    <property type="evidence" value="ECO:0007669"/>
    <property type="project" value="TreeGrafter"/>
</dbReference>
<evidence type="ECO:0000313" key="3">
    <source>
        <dbReference type="EMBL" id="ABI87028.1"/>
    </source>
</evidence>
<keyword evidence="1" id="KW-1133">Transmembrane helix</keyword>
<dbReference type="Pfam" id="PF01757">
    <property type="entry name" value="Acyl_transf_3"/>
    <property type="match status" value="1"/>
</dbReference>
<dbReference type="PANTHER" id="PTHR23028">
    <property type="entry name" value="ACETYLTRANSFERASE"/>
    <property type="match status" value="1"/>
</dbReference>
<keyword evidence="3" id="KW-0808">Transferase</keyword>
<feature type="transmembrane region" description="Helical" evidence="1">
    <location>
        <begin position="276"/>
        <end position="293"/>
    </location>
</feature>
<feature type="transmembrane region" description="Helical" evidence="1">
    <location>
        <begin position="222"/>
        <end position="244"/>
    </location>
</feature>
<feature type="domain" description="Acyltransferase 3" evidence="2">
    <location>
        <begin position="40"/>
        <end position="349"/>
    </location>
</feature>
<protein>
    <submittedName>
        <fullName evidence="3">Acyltransferase 3</fullName>
    </submittedName>
</protein>